<keyword evidence="3 6" id="KW-1133">Transmembrane helix</keyword>
<feature type="compositionally biased region" description="Acidic residues" evidence="5">
    <location>
        <begin position="1028"/>
        <end position="1039"/>
    </location>
</feature>
<dbReference type="AlphaFoldDB" id="A0A8H4W6G0"/>
<keyword evidence="2 6" id="KW-0812">Transmembrane</keyword>
<feature type="transmembrane region" description="Helical" evidence="6">
    <location>
        <begin position="592"/>
        <end position="612"/>
    </location>
</feature>
<dbReference type="SUPFAM" id="SSF103473">
    <property type="entry name" value="MFS general substrate transporter"/>
    <property type="match status" value="1"/>
</dbReference>
<dbReference type="Gene3D" id="1.20.1250.20">
    <property type="entry name" value="MFS general substrate transporter like domains"/>
    <property type="match status" value="1"/>
</dbReference>
<sequence>MSQLPETEYYDTPTTLCLVIKTEQSHHSESARNPALKLYTYSLPSFNNHQPQLIFHNGKNSGIDNKTIVAFARSFAHEESQIMLYESLSSSLDKRVASFESALECYPETPALGGRSMGSQVATRVVANNSSGGSEPKKLALFAYPLLKVTLADYSYNNFHKMPGAADALCTTAGKIATWWNMDEAPEDYNSRDPIRTERTVTWKNEIMFGRIDGMGEAFFRSDPRRSLAIHDHPAAVDDDRLIPGPNFAHFDCSARIVESSGPRWNESRLLEGFIAASLSRFETHIELAAFHENGDRPVLFDLTNGRLKAFKVVTPRIAHRSIGRRPEAGIVASHQAWPKQQRLEDIDIDIDISEAFVFSHGIPPSTQILYKCLPAAPALLRTSLRTLDFYNHPSSGPRYSPRDSQGLDKMADIIHHHQHHDPTNQGMVSVPHGPETGDDHDSLRGIPEKGTEESVLKQLIYPDDTHTENGTYWADLPFLQQLSFNRRVDNAEAKKELSQIGGMLKKDPLSPVSWYFKNAVLPGAGLGLEGYVLFSIGNLTPLFSAVWPACWKTYAVCNETWVDAVQYLEVLGIIVGQILVGLLGDGIGRRWGLIQDAAIMFIGLLMLVASWGTTLNGWVICYAWSLFFYGIGVGGEYPMTATAAMENSTGSGRVSTKEDRLHRGRKVTMAFLMQGWGQFFNQVLLILLLLIFHHGSGNPPYSEVAAQWTFRVSFAIPAVGTLWLVYYRWYKMPLASKQLNAAKKKASVTGYDVQSLKLACSHFGGRLIATAGAWFCNDVFFYGNKLFQSQFISVISPGTKSIMTNWLWNLVNVGVSLCGYYLASFLIDIKFVGRKRMQQLGFLMDFVLFVIPAFHYHYYAEEKMHISAFQAMYFLSSFFNQFGPNSTTFLVAAEVYPTPIRASAHGFSAAVGKLGALLAAVLYNYITPQQKFYVVPWFGLAGMLVTWLFLPDTTGLDLKEQERRFTYIREGRAHEYHGVAVHPHHLSQWERWRGAGKYYNPQLDYQDKAADLRTEWTGRQAEKIASEEDLSVPDDEYPADVHNYFSKTTDKSLTSKKISPSTGGSSDEITNEKNKAI</sequence>
<dbReference type="InterPro" id="IPR020846">
    <property type="entry name" value="MFS_dom"/>
</dbReference>
<feature type="transmembrane region" description="Helical" evidence="6">
    <location>
        <begin position="872"/>
        <end position="893"/>
    </location>
</feature>
<evidence type="ECO:0000256" key="2">
    <source>
        <dbReference type="ARBA" id="ARBA00022692"/>
    </source>
</evidence>
<feature type="transmembrane region" description="Helical" evidence="6">
    <location>
        <begin position="840"/>
        <end position="860"/>
    </location>
</feature>
<feature type="region of interest" description="Disordered" evidence="5">
    <location>
        <begin position="1025"/>
        <end position="1044"/>
    </location>
</feature>
<dbReference type="InterPro" id="IPR036259">
    <property type="entry name" value="MFS_trans_sf"/>
</dbReference>
<gene>
    <name evidence="8" type="ORF">G7Y89_g5485</name>
</gene>
<reference evidence="8 9" key="1">
    <citation type="submission" date="2020-03" db="EMBL/GenBank/DDBJ databases">
        <title>Draft Genome Sequence of Cudoniella acicularis.</title>
        <authorList>
            <person name="Buettner E."/>
            <person name="Kellner H."/>
        </authorList>
    </citation>
    <scope>NUCLEOTIDE SEQUENCE [LARGE SCALE GENOMIC DNA]</scope>
    <source>
        <strain evidence="8 9">DSM 108380</strain>
    </source>
</reference>
<evidence type="ECO:0000313" key="8">
    <source>
        <dbReference type="EMBL" id="KAF4632639.1"/>
    </source>
</evidence>
<evidence type="ECO:0000256" key="4">
    <source>
        <dbReference type="ARBA" id="ARBA00023136"/>
    </source>
</evidence>
<dbReference type="InterPro" id="IPR005828">
    <property type="entry name" value="MFS_sugar_transport-like"/>
</dbReference>
<dbReference type="GO" id="GO:0016020">
    <property type="term" value="C:membrane"/>
    <property type="evidence" value="ECO:0007669"/>
    <property type="project" value="UniProtKB-SubCell"/>
</dbReference>
<dbReference type="PROSITE" id="PS50850">
    <property type="entry name" value="MFS"/>
    <property type="match status" value="1"/>
</dbReference>
<feature type="transmembrane region" description="Helical" evidence="6">
    <location>
        <begin position="671"/>
        <end position="693"/>
    </location>
</feature>
<dbReference type="PANTHER" id="PTHR24064">
    <property type="entry name" value="SOLUTE CARRIER FAMILY 22 MEMBER"/>
    <property type="match status" value="1"/>
</dbReference>
<feature type="transmembrane region" description="Helical" evidence="6">
    <location>
        <begin position="807"/>
        <end position="828"/>
    </location>
</feature>
<dbReference type="GO" id="GO:0022857">
    <property type="term" value="F:transmembrane transporter activity"/>
    <property type="evidence" value="ECO:0007669"/>
    <property type="project" value="InterPro"/>
</dbReference>
<accession>A0A8H4W6G0</accession>
<feature type="transmembrane region" description="Helical" evidence="6">
    <location>
        <begin position="933"/>
        <end position="951"/>
    </location>
</feature>
<feature type="region of interest" description="Disordered" evidence="5">
    <location>
        <begin position="1050"/>
        <end position="1078"/>
    </location>
</feature>
<evidence type="ECO:0000256" key="3">
    <source>
        <dbReference type="ARBA" id="ARBA00022989"/>
    </source>
</evidence>
<feature type="domain" description="Major facilitator superfamily (MFS) profile" evidence="7">
    <location>
        <begin position="519"/>
        <end position="955"/>
    </location>
</feature>
<feature type="transmembrane region" description="Helical" evidence="6">
    <location>
        <begin position="905"/>
        <end position="927"/>
    </location>
</feature>
<keyword evidence="4 6" id="KW-0472">Membrane</keyword>
<evidence type="ECO:0000313" key="9">
    <source>
        <dbReference type="Proteomes" id="UP000566819"/>
    </source>
</evidence>
<evidence type="ECO:0000259" key="7">
    <source>
        <dbReference type="PROSITE" id="PS50850"/>
    </source>
</evidence>
<protein>
    <recommendedName>
        <fullName evidence="7">Major facilitator superfamily (MFS) profile domain-containing protein</fullName>
    </recommendedName>
</protein>
<evidence type="ECO:0000256" key="1">
    <source>
        <dbReference type="ARBA" id="ARBA00004141"/>
    </source>
</evidence>
<evidence type="ECO:0000256" key="6">
    <source>
        <dbReference type="SAM" id="Phobius"/>
    </source>
</evidence>
<dbReference type="OrthoDB" id="433512at2759"/>
<keyword evidence="9" id="KW-1185">Reference proteome</keyword>
<proteinExistence type="predicted"/>
<comment type="caution">
    <text evidence="8">The sequence shown here is derived from an EMBL/GenBank/DDBJ whole genome shotgun (WGS) entry which is preliminary data.</text>
</comment>
<name>A0A8H4W6G0_9HELO</name>
<feature type="transmembrane region" description="Helical" evidence="6">
    <location>
        <begin position="713"/>
        <end position="731"/>
    </location>
</feature>
<feature type="transmembrane region" description="Helical" evidence="6">
    <location>
        <begin position="565"/>
        <end position="585"/>
    </location>
</feature>
<comment type="subcellular location">
    <subcellularLocation>
        <location evidence="1">Membrane</location>
        <topology evidence="1">Multi-pass membrane protein</topology>
    </subcellularLocation>
</comment>
<dbReference type="Pfam" id="PF00083">
    <property type="entry name" value="Sugar_tr"/>
    <property type="match status" value="2"/>
</dbReference>
<dbReference type="Proteomes" id="UP000566819">
    <property type="component" value="Unassembled WGS sequence"/>
</dbReference>
<organism evidence="8 9">
    <name type="scientific">Cudoniella acicularis</name>
    <dbReference type="NCBI Taxonomy" id="354080"/>
    <lineage>
        <taxon>Eukaryota</taxon>
        <taxon>Fungi</taxon>
        <taxon>Dikarya</taxon>
        <taxon>Ascomycota</taxon>
        <taxon>Pezizomycotina</taxon>
        <taxon>Leotiomycetes</taxon>
        <taxon>Helotiales</taxon>
        <taxon>Tricladiaceae</taxon>
        <taxon>Cudoniella</taxon>
    </lineage>
</organism>
<evidence type="ECO:0000256" key="5">
    <source>
        <dbReference type="SAM" id="MobiDB-lite"/>
    </source>
</evidence>
<dbReference type="EMBL" id="JAAMPI010000329">
    <property type="protein sequence ID" value="KAF4632639.1"/>
    <property type="molecule type" value="Genomic_DNA"/>
</dbReference>